<feature type="coiled-coil region" evidence="1">
    <location>
        <begin position="165"/>
        <end position="209"/>
    </location>
</feature>
<accession>A0AAD4W8H9</accession>
<name>A0AAD4W8H9_PRUDU</name>
<keyword evidence="4" id="KW-1185">Reference proteome</keyword>
<organism evidence="3 4">
    <name type="scientific">Prunus dulcis</name>
    <name type="common">Almond</name>
    <name type="synonym">Amygdalus dulcis</name>
    <dbReference type="NCBI Taxonomy" id="3755"/>
    <lineage>
        <taxon>Eukaryota</taxon>
        <taxon>Viridiplantae</taxon>
        <taxon>Streptophyta</taxon>
        <taxon>Embryophyta</taxon>
        <taxon>Tracheophyta</taxon>
        <taxon>Spermatophyta</taxon>
        <taxon>Magnoliopsida</taxon>
        <taxon>eudicotyledons</taxon>
        <taxon>Gunneridae</taxon>
        <taxon>Pentapetalae</taxon>
        <taxon>rosids</taxon>
        <taxon>fabids</taxon>
        <taxon>Rosales</taxon>
        <taxon>Rosaceae</taxon>
        <taxon>Amygdaloideae</taxon>
        <taxon>Amygdaleae</taxon>
        <taxon>Prunus</taxon>
    </lineage>
</organism>
<protein>
    <submittedName>
        <fullName evidence="3">Uncharacterized protein</fullName>
    </submittedName>
</protein>
<keyword evidence="1" id="KW-0175">Coiled coil</keyword>
<feature type="region of interest" description="Disordered" evidence="2">
    <location>
        <begin position="1"/>
        <end position="21"/>
    </location>
</feature>
<evidence type="ECO:0000313" key="3">
    <source>
        <dbReference type="EMBL" id="KAI5338501.1"/>
    </source>
</evidence>
<reference evidence="3 4" key="1">
    <citation type="journal article" date="2022" name="G3 (Bethesda)">
        <title>Whole-genome sequence and methylome profiling of the almond [Prunus dulcis (Mill.) D.A. Webb] cultivar 'Nonpareil'.</title>
        <authorList>
            <person name="D'Amico-Willman K.M."/>
            <person name="Ouma W.Z."/>
            <person name="Meulia T."/>
            <person name="Sideli G.M."/>
            <person name="Gradziel T.M."/>
            <person name="Fresnedo-Ramirez J."/>
        </authorList>
    </citation>
    <scope>NUCLEOTIDE SEQUENCE [LARGE SCALE GENOMIC DNA]</scope>
    <source>
        <strain evidence="3">Clone GOH B32 T37-40</strain>
    </source>
</reference>
<evidence type="ECO:0000256" key="2">
    <source>
        <dbReference type="SAM" id="MobiDB-lite"/>
    </source>
</evidence>
<evidence type="ECO:0000313" key="4">
    <source>
        <dbReference type="Proteomes" id="UP001054821"/>
    </source>
</evidence>
<sequence length="251" mass="27922">MLSPRRTKGGEEEEEEIPTEVIAESIELAKKQQEAKAGEPTSSELALFDDVEAENSSTVAEPKLQKFEKLGATPSKAKSKAVDEAVDRIRIWQSTKLDLDENRESIDHLMKDLDLLHRGNVARRPILEISLGLARDVLNLHNHYEDLKPSFNSSEFCKTTHEANLADYQKQKAELDVLVADYKETKSAADKLEKHIEDLKKQLAALRERQNDFGAGLGVKTKAIFLVQSIVSASKLALEIAEASVHQGVPL</sequence>
<comment type="caution">
    <text evidence="3">The sequence shown here is derived from an EMBL/GenBank/DDBJ whole genome shotgun (WGS) entry which is preliminary data.</text>
</comment>
<dbReference type="Proteomes" id="UP001054821">
    <property type="component" value="Chromosome 3"/>
</dbReference>
<dbReference type="EMBL" id="JAJFAZ020000003">
    <property type="protein sequence ID" value="KAI5338501.1"/>
    <property type="molecule type" value="Genomic_DNA"/>
</dbReference>
<dbReference type="AlphaFoldDB" id="A0AAD4W8H9"/>
<evidence type="ECO:0000256" key="1">
    <source>
        <dbReference type="SAM" id="Coils"/>
    </source>
</evidence>
<proteinExistence type="predicted"/>
<gene>
    <name evidence="3" type="ORF">L3X38_017772</name>
</gene>